<dbReference type="EC" id="3.2.1.21" evidence="4"/>
<dbReference type="FunFam" id="3.20.20.300:FF:000002">
    <property type="entry name" value="Probable beta-glucosidase"/>
    <property type="match status" value="1"/>
</dbReference>
<evidence type="ECO:0000313" key="14">
    <source>
        <dbReference type="Proteomes" id="UP000001861"/>
    </source>
</evidence>
<keyword evidence="14" id="KW-1185">Reference proteome</keyword>
<dbReference type="InterPro" id="IPR026891">
    <property type="entry name" value="Fn3-like"/>
</dbReference>
<dbReference type="InterPro" id="IPR017853">
    <property type="entry name" value="GH"/>
</dbReference>
<dbReference type="HOGENOM" id="CLU_004542_2_3_1"/>
<keyword evidence="9" id="KW-0326">Glycosidase</keyword>
<evidence type="ECO:0000256" key="8">
    <source>
        <dbReference type="ARBA" id="ARBA00023277"/>
    </source>
</evidence>
<dbReference type="SMR" id="A8NIX3"/>
<dbReference type="InterPro" id="IPR013783">
    <property type="entry name" value="Ig-like_fold"/>
</dbReference>
<dbReference type="PANTHER" id="PTHR42715">
    <property type="entry name" value="BETA-GLUCOSIDASE"/>
    <property type="match status" value="1"/>
</dbReference>
<feature type="domain" description="Fibronectin type III-like" evidence="12">
    <location>
        <begin position="870"/>
        <end position="939"/>
    </location>
</feature>
<evidence type="ECO:0000256" key="6">
    <source>
        <dbReference type="ARBA" id="ARBA00023001"/>
    </source>
</evidence>
<reference evidence="13 14" key="1">
    <citation type="journal article" date="2010" name="Proc. Natl. Acad. Sci. U.S.A.">
        <title>Insights into evolution of multicellular fungi from the assembled chromosomes of the mushroom Coprinopsis cinerea (Coprinus cinereus).</title>
        <authorList>
            <person name="Stajich J.E."/>
            <person name="Wilke S.K."/>
            <person name="Ahren D."/>
            <person name="Au C.H."/>
            <person name="Birren B.W."/>
            <person name="Borodovsky M."/>
            <person name="Burns C."/>
            <person name="Canback B."/>
            <person name="Casselton L.A."/>
            <person name="Cheng C.K."/>
            <person name="Deng J."/>
            <person name="Dietrich F.S."/>
            <person name="Fargo D.C."/>
            <person name="Farman M.L."/>
            <person name="Gathman A.C."/>
            <person name="Goldberg J."/>
            <person name="Guigo R."/>
            <person name="Hoegger P.J."/>
            <person name="Hooker J.B."/>
            <person name="Huggins A."/>
            <person name="James T.Y."/>
            <person name="Kamada T."/>
            <person name="Kilaru S."/>
            <person name="Kodira C."/>
            <person name="Kues U."/>
            <person name="Kupfer D."/>
            <person name="Kwan H.S."/>
            <person name="Lomsadze A."/>
            <person name="Li W."/>
            <person name="Lilly W.W."/>
            <person name="Ma L.J."/>
            <person name="Mackey A.J."/>
            <person name="Manning G."/>
            <person name="Martin F."/>
            <person name="Muraguchi H."/>
            <person name="Natvig D.O."/>
            <person name="Palmerini H."/>
            <person name="Ramesh M.A."/>
            <person name="Rehmeyer C.J."/>
            <person name="Roe B.A."/>
            <person name="Shenoy N."/>
            <person name="Stanke M."/>
            <person name="Ter-Hovhannisyan V."/>
            <person name="Tunlid A."/>
            <person name="Velagapudi R."/>
            <person name="Vision T.J."/>
            <person name="Zeng Q."/>
            <person name="Zolan M.E."/>
            <person name="Pukkila P.J."/>
        </authorList>
    </citation>
    <scope>NUCLEOTIDE SEQUENCE [LARGE SCALE GENOMIC DNA]</scope>
    <source>
        <strain evidence="14">Okayama-7 / 130 / ATCC MYA-4618 / FGSC 9003</strain>
    </source>
</reference>
<evidence type="ECO:0000256" key="10">
    <source>
        <dbReference type="ARBA" id="ARBA00023326"/>
    </source>
</evidence>
<proteinExistence type="inferred from homology"/>
<keyword evidence="5" id="KW-0378">Hydrolase</keyword>
<gene>
    <name evidence="13" type="ORF">CC1G_08724</name>
</gene>
<keyword evidence="8" id="KW-0119">Carbohydrate metabolism</keyword>
<dbReference type="Gene3D" id="2.60.40.10">
    <property type="entry name" value="Immunoglobulins"/>
    <property type="match status" value="1"/>
</dbReference>
<evidence type="ECO:0000256" key="11">
    <source>
        <dbReference type="SAM" id="MobiDB-lite"/>
    </source>
</evidence>
<name>A8NIX3_COPC7</name>
<dbReference type="Pfam" id="PF01915">
    <property type="entry name" value="Glyco_hydro_3_C"/>
    <property type="match status" value="1"/>
</dbReference>
<evidence type="ECO:0000313" key="13">
    <source>
        <dbReference type="EMBL" id="EAU87688.2"/>
    </source>
</evidence>
<dbReference type="InterPro" id="IPR036962">
    <property type="entry name" value="Glyco_hydro_3_N_sf"/>
</dbReference>
<dbReference type="InterPro" id="IPR002772">
    <property type="entry name" value="Glyco_hydro_3_C"/>
</dbReference>
<accession>A8NIX3</accession>
<dbReference type="SUPFAM" id="SSF52279">
    <property type="entry name" value="Beta-D-glucan exohydrolase, C-terminal domain"/>
    <property type="match status" value="1"/>
</dbReference>
<feature type="region of interest" description="Disordered" evidence="11">
    <location>
        <begin position="79"/>
        <end position="124"/>
    </location>
</feature>
<keyword evidence="7" id="KW-0325">Glycoprotein</keyword>
<sequence length="950" mass="102824">MLPEPNQLNLPSSPSLPVTSWKATKMGIRPNSRPTGFQLLLELLLVLSFVNVGLVGAQDISSVASESSFVSSLSESVVPEPTFSGPPITESTLSSPPVTESTLSSPSPTEEPVTTSALEPTSTTVRIVTRTTIPIEPATFSPFPIPSETPIPGAFPASKPKSPPPPDSSEIPSFGAAWQEAYQKAKEKITTFTLAEKVNVTTGVGWMGGRCVGNIPPIPYTSNPNPKVTDKAPDGRDQWPGLCLEDSPLGVRFADYVTSFPAGINAAASWNRRLIRKRGLLMGREFKGKGVNVALGPAMNMARVAEGGRNWEGFGGDPFLAGEAAYETVLGLQEGGTQACAKHLLDNEQEYKRTMSSSEVDDRTEHEVYLPPFLKSVMAGATSIMCSYNLINGTYACENSRIMNEVVKEEFGFQGYILSDWQAHHSTMAAITGLDMSMPGDVYFNSNTSYWREVLVAFVENGTIPESRVDDMVTRILAGWYLLEQDSPSFPGVSFDAFRPDDETLNEHIDVQDDHYKLVRELGAASIVLLKNERDSLPLGSRSYNTGSFDDEAIRTQTLVAKEAERNIVLIGSGAGGGRAGPNQFPDHGGSDGHLASGWGSGTANFTYLVTPLDAIQRRAREDRTSVSWLLDDFDLPRAGNMARFQSAALVFISADSGEEYINVDGNQGDRKNLTAWHGGDDLVLAVAEQNNNTIVVVNSVGPIIMEPWIEHPNVTAVVWAGLLGTESGNAIADVLYGSWNPSGRLPYTIAKAPEDYSAQRSLGGGPGDIIAIPYDEGLEIDYRGFDARNITPRYEFGFGLSYTTFEYSGLAVRRIYGAVSSSDGDLVAAWERGEATPQLPGISRAFWLHQPTYEATFTVTNTGPVYGGDIPQLYIHFPDSAGEPPSVLKGFTDTEIGPGESKQVTITLSRYDLSIWDAEKQGWRKPEGTIGVSIARSSRNIKLRGTIPN</sequence>
<evidence type="ECO:0000256" key="1">
    <source>
        <dbReference type="ARBA" id="ARBA00000448"/>
    </source>
</evidence>
<dbReference type="AlphaFoldDB" id="A8NIX3"/>
<dbReference type="KEGG" id="cci:CC1G_08724"/>
<dbReference type="GO" id="GO:0008422">
    <property type="term" value="F:beta-glucosidase activity"/>
    <property type="evidence" value="ECO:0007669"/>
    <property type="project" value="UniProtKB-EC"/>
</dbReference>
<comment type="pathway">
    <text evidence="2">Glycan metabolism; cellulose degradation.</text>
</comment>
<dbReference type="OrthoDB" id="416222at2759"/>
<dbReference type="GeneID" id="6010598"/>
<dbReference type="BRENDA" id="3.2.1.21">
    <property type="organism ID" value="1606"/>
</dbReference>
<dbReference type="Proteomes" id="UP000001861">
    <property type="component" value="Unassembled WGS sequence"/>
</dbReference>
<evidence type="ECO:0000256" key="5">
    <source>
        <dbReference type="ARBA" id="ARBA00022801"/>
    </source>
</evidence>
<dbReference type="GO" id="GO:0030245">
    <property type="term" value="P:cellulose catabolic process"/>
    <property type="evidence" value="ECO:0007669"/>
    <property type="project" value="UniProtKB-KW"/>
</dbReference>
<dbReference type="Gene3D" id="3.20.20.300">
    <property type="entry name" value="Glycoside hydrolase, family 3, N-terminal domain"/>
    <property type="match status" value="1"/>
</dbReference>
<evidence type="ECO:0000259" key="12">
    <source>
        <dbReference type="SMART" id="SM01217"/>
    </source>
</evidence>
<dbReference type="InterPro" id="IPR036881">
    <property type="entry name" value="Glyco_hydro_3_C_sf"/>
</dbReference>
<comment type="catalytic activity">
    <reaction evidence="1">
        <text>Hydrolysis of terminal, non-reducing beta-D-glucosyl residues with release of beta-D-glucose.</text>
        <dbReference type="EC" id="3.2.1.21"/>
    </reaction>
</comment>
<evidence type="ECO:0000256" key="4">
    <source>
        <dbReference type="ARBA" id="ARBA00012744"/>
    </source>
</evidence>
<dbReference type="FunFam" id="3.40.50.1700:FF:000003">
    <property type="entry name" value="Probable beta-glucosidase"/>
    <property type="match status" value="1"/>
</dbReference>
<dbReference type="OMA" id="VNDTYAC"/>
<comment type="caution">
    <text evidence="13">The sequence shown here is derived from an EMBL/GenBank/DDBJ whole genome shotgun (WGS) entry which is preliminary data.</text>
</comment>
<dbReference type="InParanoid" id="A8NIX3"/>
<organism evidence="13 14">
    <name type="scientific">Coprinopsis cinerea (strain Okayama-7 / 130 / ATCC MYA-4618 / FGSC 9003)</name>
    <name type="common">Inky cap fungus</name>
    <name type="synonym">Hormographiella aspergillata</name>
    <dbReference type="NCBI Taxonomy" id="240176"/>
    <lineage>
        <taxon>Eukaryota</taxon>
        <taxon>Fungi</taxon>
        <taxon>Dikarya</taxon>
        <taxon>Basidiomycota</taxon>
        <taxon>Agaricomycotina</taxon>
        <taxon>Agaricomycetes</taxon>
        <taxon>Agaricomycetidae</taxon>
        <taxon>Agaricales</taxon>
        <taxon>Agaricineae</taxon>
        <taxon>Psathyrellaceae</taxon>
        <taxon>Coprinopsis</taxon>
    </lineage>
</organism>
<dbReference type="PANTHER" id="PTHR42715:SF2">
    <property type="entry name" value="BETA-GLUCOSIDASE F-RELATED"/>
    <property type="match status" value="1"/>
</dbReference>
<dbReference type="SMART" id="SM01217">
    <property type="entry name" value="Fn3_like"/>
    <property type="match status" value="1"/>
</dbReference>
<protein>
    <recommendedName>
        <fullName evidence="4">beta-glucosidase</fullName>
        <ecNumber evidence="4">3.2.1.21</ecNumber>
    </recommendedName>
</protein>
<evidence type="ECO:0000256" key="3">
    <source>
        <dbReference type="ARBA" id="ARBA00005336"/>
    </source>
</evidence>
<comment type="similarity">
    <text evidence="3">Belongs to the glycosyl hydrolase 3 family.</text>
</comment>
<dbReference type="Pfam" id="PF00933">
    <property type="entry name" value="Glyco_hydro_3"/>
    <property type="match status" value="1"/>
</dbReference>
<dbReference type="eggNOG" id="ENOG502QR4D">
    <property type="taxonomic scope" value="Eukaryota"/>
</dbReference>
<dbReference type="Pfam" id="PF14310">
    <property type="entry name" value="Fn3-like"/>
    <property type="match status" value="1"/>
</dbReference>
<dbReference type="InterPro" id="IPR001764">
    <property type="entry name" value="Glyco_hydro_3_N"/>
</dbReference>
<dbReference type="EMBL" id="AACS02000010">
    <property type="protein sequence ID" value="EAU87688.2"/>
    <property type="molecule type" value="Genomic_DNA"/>
</dbReference>
<evidence type="ECO:0000256" key="7">
    <source>
        <dbReference type="ARBA" id="ARBA00023180"/>
    </source>
</evidence>
<keyword evidence="6" id="KW-0136">Cellulose degradation</keyword>
<dbReference type="InterPro" id="IPR050288">
    <property type="entry name" value="Cellulose_deg_GH3"/>
</dbReference>
<feature type="region of interest" description="Disordered" evidence="11">
    <location>
        <begin position="138"/>
        <end position="173"/>
    </location>
</feature>
<evidence type="ECO:0000256" key="9">
    <source>
        <dbReference type="ARBA" id="ARBA00023295"/>
    </source>
</evidence>
<dbReference type="Gene3D" id="3.40.50.1700">
    <property type="entry name" value="Glycoside hydrolase family 3 C-terminal domain"/>
    <property type="match status" value="1"/>
</dbReference>
<feature type="compositionally biased region" description="Low complexity" evidence="11">
    <location>
        <begin position="89"/>
        <end position="116"/>
    </location>
</feature>
<dbReference type="SUPFAM" id="SSF51445">
    <property type="entry name" value="(Trans)glycosidases"/>
    <property type="match status" value="1"/>
</dbReference>
<dbReference type="RefSeq" id="XP_001834093.2">
    <property type="nucleotide sequence ID" value="XM_001834041.2"/>
</dbReference>
<dbReference type="VEuPathDB" id="FungiDB:CC1G_08724"/>
<keyword evidence="10" id="KW-0624">Polysaccharide degradation</keyword>
<dbReference type="PRINTS" id="PR00133">
    <property type="entry name" value="GLHYDRLASE3"/>
</dbReference>
<evidence type="ECO:0000256" key="2">
    <source>
        <dbReference type="ARBA" id="ARBA00004987"/>
    </source>
</evidence>